<keyword evidence="3" id="KW-1185">Reference proteome</keyword>
<proteinExistence type="predicted"/>
<dbReference type="NCBIfam" id="NF033859">
    <property type="entry name" value="SMEK_N"/>
    <property type="match status" value="1"/>
</dbReference>
<feature type="domain" description="SMEK" evidence="1">
    <location>
        <begin position="12"/>
        <end position="127"/>
    </location>
</feature>
<dbReference type="Proteomes" id="UP001320876">
    <property type="component" value="Unassembled WGS sequence"/>
</dbReference>
<evidence type="ECO:0000313" key="2">
    <source>
        <dbReference type="EMBL" id="MCW1924618.1"/>
    </source>
</evidence>
<gene>
    <name evidence="2" type="ORF">OKA05_18785</name>
</gene>
<evidence type="ECO:0000259" key="1">
    <source>
        <dbReference type="Pfam" id="PF21941"/>
    </source>
</evidence>
<dbReference type="EMBL" id="JAPDDT010000009">
    <property type="protein sequence ID" value="MCW1924618.1"/>
    <property type="molecule type" value="Genomic_DNA"/>
</dbReference>
<sequence>MALPRLDYATSIGDQLSELAEVIKTRSRAGLTDGNKILEPIIRKTFNELFGWNLINLNGNQTNFPAADLGDLERRIAIQVTNEGRSEKISRTARKAEEHNLHDDFDRLIVFFLLAKKPGLPKDFTSTRRGPIIETWDNSDVVKRASEIEDVDAIRRASEILRAEMQHSRSDPASRTVSLTGSAAATKFDHGTYGLSGDTESLFASFFPVHFPEAIQRAKITLKRGIRLSDRIEAAWESMGMKGPTPMDYFIELGTVYTFERWEKPLWQALIRSKAIKPESSFSAGDWSCSPALEKRNLFSKLLHRNLEHLCKNIGTEFELVRSRQLKCFLFQAKQGVESGKLKVEAIKKAGTREVFKAIPNTLPGREGDIQHWKHQGFRHQFVTFGSNWFLNIEPFWAFTSDGMGGQSRMHGSSSRNMKKIERNRTVLGHVMFWAAILCKVPDMFDPPALIRLDRPTAISVSPSISDAAWKTIAPDDEKRILVADGEQELLLA</sequence>
<protein>
    <submittedName>
        <fullName evidence="2">SMEK domain-containing protein</fullName>
    </submittedName>
</protein>
<comment type="caution">
    <text evidence="2">The sequence shown here is derived from an EMBL/GenBank/DDBJ whole genome shotgun (WGS) entry which is preliminary data.</text>
</comment>
<reference evidence="2 3" key="1">
    <citation type="submission" date="2022-10" db="EMBL/GenBank/DDBJ databases">
        <title>Luteolibacter arcticus strain CCTCC AB 2014275, whole genome shotgun sequencing project.</title>
        <authorList>
            <person name="Zhao G."/>
            <person name="Shen L."/>
        </authorList>
    </citation>
    <scope>NUCLEOTIDE SEQUENCE [LARGE SCALE GENOMIC DNA]</scope>
    <source>
        <strain evidence="2 3">CCTCC AB 2014275</strain>
    </source>
</reference>
<name>A0ABT3GM83_9BACT</name>
<dbReference type="InterPro" id="IPR047740">
    <property type="entry name" value="SMEK_dom"/>
</dbReference>
<evidence type="ECO:0000313" key="3">
    <source>
        <dbReference type="Proteomes" id="UP001320876"/>
    </source>
</evidence>
<accession>A0ABT3GM83</accession>
<dbReference type="RefSeq" id="WP_264488727.1">
    <property type="nucleotide sequence ID" value="NZ_JAPDDT010000009.1"/>
</dbReference>
<dbReference type="Pfam" id="PF21941">
    <property type="entry name" value="SMEK_N"/>
    <property type="match status" value="1"/>
</dbReference>
<organism evidence="2 3">
    <name type="scientific">Luteolibacter arcticus</name>
    <dbReference type="NCBI Taxonomy" id="1581411"/>
    <lineage>
        <taxon>Bacteria</taxon>
        <taxon>Pseudomonadati</taxon>
        <taxon>Verrucomicrobiota</taxon>
        <taxon>Verrucomicrobiia</taxon>
        <taxon>Verrucomicrobiales</taxon>
        <taxon>Verrucomicrobiaceae</taxon>
        <taxon>Luteolibacter</taxon>
    </lineage>
</organism>